<dbReference type="InterPro" id="IPR001597">
    <property type="entry name" value="ArAA_b-elim_lyase/Thr_aldolase"/>
</dbReference>
<dbReference type="SUPFAM" id="SSF53383">
    <property type="entry name" value="PLP-dependent transferases"/>
    <property type="match status" value="1"/>
</dbReference>
<organism evidence="5">
    <name type="scientific">Medioppia subpectinata</name>
    <dbReference type="NCBI Taxonomy" id="1979941"/>
    <lineage>
        <taxon>Eukaryota</taxon>
        <taxon>Metazoa</taxon>
        <taxon>Ecdysozoa</taxon>
        <taxon>Arthropoda</taxon>
        <taxon>Chelicerata</taxon>
        <taxon>Arachnida</taxon>
        <taxon>Acari</taxon>
        <taxon>Acariformes</taxon>
        <taxon>Sarcoptiformes</taxon>
        <taxon>Oribatida</taxon>
        <taxon>Brachypylina</taxon>
        <taxon>Oppioidea</taxon>
        <taxon>Oppiidae</taxon>
        <taxon>Medioppia</taxon>
    </lineage>
</organism>
<dbReference type="AlphaFoldDB" id="A0A7R9KYP8"/>
<dbReference type="InterPro" id="IPR015424">
    <property type="entry name" value="PyrdxlP-dep_Trfase"/>
</dbReference>
<dbReference type="Proteomes" id="UP000759131">
    <property type="component" value="Unassembled WGS sequence"/>
</dbReference>
<accession>A0A7R9KYP8</accession>
<feature type="non-terminal residue" evidence="5">
    <location>
        <position position="1"/>
    </location>
</feature>
<name>A0A7R9KYP8_9ACAR</name>
<dbReference type="GO" id="GO:0008732">
    <property type="term" value="F:L-allo-threonine aldolase activity"/>
    <property type="evidence" value="ECO:0007669"/>
    <property type="project" value="TreeGrafter"/>
</dbReference>
<dbReference type="OrthoDB" id="10261951at2759"/>
<comment type="similarity">
    <text evidence="2">Belongs to the threonine aldolase family.</text>
</comment>
<dbReference type="GO" id="GO:0006567">
    <property type="term" value="P:L-threonine catabolic process"/>
    <property type="evidence" value="ECO:0007669"/>
    <property type="project" value="TreeGrafter"/>
</dbReference>
<dbReference type="Pfam" id="PF01212">
    <property type="entry name" value="Beta_elim_lyase"/>
    <property type="match status" value="1"/>
</dbReference>
<evidence type="ECO:0000313" key="5">
    <source>
        <dbReference type="EMBL" id="CAD7630773.1"/>
    </source>
</evidence>
<dbReference type="EMBL" id="OC863098">
    <property type="protein sequence ID" value="CAD7630773.1"/>
    <property type="molecule type" value="Genomic_DNA"/>
</dbReference>
<reference evidence="5" key="1">
    <citation type="submission" date="2020-11" db="EMBL/GenBank/DDBJ databases">
        <authorList>
            <person name="Tran Van P."/>
        </authorList>
    </citation>
    <scope>NUCLEOTIDE SEQUENCE</scope>
</reference>
<dbReference type="GO" id="GO:0005829">
    <property type="term" value="C:cytosol"/>
    <property type="evidence" value="ECO:0007669"/>
    <property type="project" value="TreeGrafter"/>
</dbReference>
<evidence type="ECO:0000256" key="2">
    <source>
        <dbReference type="ARBA" id="ARBA00006966"/>
    </source>
</evidence>
<evidence type="ECO:0000256" key="3">
    <source>
        <dbReference type="ARBA" id="ARBA00022898"/>
    </source>
</evidence>
<keyword evidence="3" id="KW-0663">Pyridoxal phosphate</keyword>
<comment type="cofactor">
    <cofactor evidence="1">
        <name>pyridoxal 5'-phosphate</name>
        <dbReference type="ChEBI" id="CHEBI:597326"/>
    </cofactor>
</comment>
<keyword evidence="6" id="KW-1185">Reference proteome</keyword>
<evidence type="ECO:0000313" key="6">
    <source>
        <dbReference type="Proteomes" id="UP000759131"/>
    </source>
</evidence>
<dbReference type="Gene3D" id="3.40.640.10">
    <property type="entry name" value="Type I PLP-dependent aspartate aminotransferase-like (Major domain)"/>
    <property type="match status" value="1"/>
</dbReference>
<evidence type="ECO:0000259" key="4">
    <source>
        <dbReference type="Pfam" id="PF01212"/>
    </source>
</evidence>
<sequence length="141" mass="15476">HFNLLIVENLRSDTLTKPSDGMRRAIADAVVGDSMYIEDPTVIELESYAAKIMGKEAAIFVPSGTMSNLVAVMAHTWERGAEILLGDCSHIHINEQGNIGTIAHVHSRTLTNKSDGTFSIDELVSKIRYNVDSLFPNTALY</sequence>
<feature type="domain" description="Aromatic amino acid beta-eliminating lyase/threonine aldolase" evidence="4">
    <location>
        <begin position="9"/>
        <end position="138"/>
    </location>
</feature>
<dbReference type="GO" id="GO:0006545">
    <property type="term" value="P:glycine biosynthetic process"/>
    <property type="evidence" value="ECO:0007669"/>
    <property type="project" value="TreeGrafter"/>
</dbReference>
<dbReference type="PANTHER" id="PTHR48097:SF9">
    <property type="entry name" value="L-THREONINE ALDOLASE"/>
    <property type="match status" value="1"/>
</dbReference>
<evidence type="ECO:0000256" key="1">
    <source>
        <dbReference type="ARBA" id="ARBA00001933"/>
    </source>
</evidence>
<dbReference type="EMBL" id="CAJPIZ010008523">
    <property type="protein sequence ID" value="CAG2111203.1"/>
    <property type="molecule type" value="Genomic_DNA"/>
</dbReference>
<proteinExistence type="inferred from homology"/>
<gene>
    <name evidence="5" type="ORF">OSB1V03_LOCUS11185</name>
</gene>
<protein>
    <recommendedName>
        <fullName evidence="4">Aromatic amino acid beta-eliminating lyase/threonine aldolase domain-containing protein</fullName>
    </recommendedName>
</protein>
<dbReference type="InterPro" id="IPR015421">
    <property type="entry name" value="PyrdxlP-dep_Trfase_major"/>
</dbReference>
<dbReference type="PANTHER" id="PTHR48097">
    <property type="entry name" value="L-THREONINE ALDOLASE-RELATED"/>
    <property type="match status" value="1"/>
</dbReference>